<dbReference type="Proteomes" id="UP000095228">
    <property type="component" value="Chromosome"/>
</dbReference>
<dbReference type="KEGG" id="obg:Verru16b_03257"/>
<evidence type="ECO:0000313" key="1">
    <source>
        <dbReference type="EMBL" id="AOS46160.1"/>
    </source>
</evidence>
<protein>
    <recommendedName>
        <fullName evidence="3">PEP-CTERM protein-sorting domain-containing protein</fullName>
    </recommendedName>
</protein>
<dbReference type="AlphaFoldDB" id="A0A1D8AZ40"/>
<organism evidence="1 2">
    <name type="scientific">Lacunisphaera limnophila</name>
    <dbReference type="NCBI Taxonomy" id="1838286"/>
    <lineage>
        <taxon>Bacteria</taxon>
        <taxon>Pseudomonadati</taxon>
        <taxon>Verrucomicrobiota</taxon>
        <taxon>Opitutia</taxon>
        <taxon>Opitutales</taxon>
        <taxon>Opitutaceae</taxon>
        <taxon>Lacunisphaera</taxon>
    </lineage>
</organism>
<dbReference type="OrthoDB" id="194116at2"/>
<reference evidence="1 2" key="1">
    <citation type="submission" date="2016-06" db="EMBL/GenBank/DDBJ databases">
        <title>Three novel species with peptidoglycan cell walls form the new genus Lacunisphaera gen. nov. in the family Opitutaceae of the verrucomicrobial subdivision 4.</title>
        <authorList>
            <person name="Rast P."/>
            <person name="Gloeckner I."/>
            <person name="Jogler M."/>
            <person name="Boedeker C."/>
            <person name="Jeske O."/>
            <person name="Wiegand S."/>
            <person name="Reinhardt R."/>
            <person name="Schumann P."/>
            <person name="Rohde M."/>
            <person name="Spring S."/>
            <person name="Gloeckner F.O."/>
            <person name="Jogler C."/>
        </authorList>
    </citation>
    <scope>NUCLEOTIDE SEQUENCE [LARGE SCALE GENOMIC DNA]</scope>
    <source>
        <strain evidence="1 2">IG16b</strain>
    </source>
</reference>
<dbReference type="RefSeq" id="WP_069963242.1">
    <property type="nucleotide sequence ID" value="NZ_CP016094.1"/>
</dbReference>
<evidence type="ECO:0000313" key="2">
    <source>
        <dbReference type="Proteomes" id="UP000095228"/>
    </source>
</evidence>
<accession>A0A1D8AZ40</accession>
<gene>
    <name evidence="1" type="ORF">Verru16b_03257</name>
</gene>
<name>A0A1D8AZ40_9BACT</name>
<keyword evidence="2" id="KW-1185">Reference proteome</keyword>
<proteinExistence type="predicted"/>
<sequence>MTVFRLLRNLLLITGLGWVMGATAWAGSATNVAGLYYTGTNSTGGLVAGGGQDANWAVTYARVNGSNYTGTSTYTGSAYVLSSSYIDAAYVANTSTAQWITAPGARTAATGGTANIGGDYLPGNGTTGTNSAYYVYRLAFTITGTGTGTVTNNIQISMTIAADDAYTVYVNPTNSPTVNNSGVISTGGTAASASGTSAWNNTSSFALGNSTTGGGVNNSTFRIGTNYIYVVVANTNSQTGSNGSTTLNPSGLLVYQVGSGVTIDGTPVPEAGTMLPVLAALGLFAWRRWRKPPVVGPPSAA</sequence>
<evidence type="ECO:0008006" key="3">
    <source>
        <dbReference type="Google" id="ProtNLM"/>
    </source>
</evidence>
<dbReference type="EMBL" id="CP016094">
    <property type="protein sequence ID" value="AOS46160.1"/>
    <property type="molecule type" value="Genomic_DNA"/>
</dbReference>